<gene>
    <name evidence="2" type="ORF">STAS_33150</name>
</gene>
<name>A0A5A7RCT2_STRAF</name>
<keyword evidence="3" id="KW-1185">Reference proteome</keyword>
<feature type="region of interest" description="Disordered" evidence="1">
    <location>
        <begin position="53"/>
        <end position="82"/>
    </location>
</feature>
<organism evidence="2 3">
    <name type="scientific">Striga asiatica</name>
    <name type="common">Asiatic witchweed</name>
    <name type="synonym">Buchnera asiatica</name>
    <dbReference type="NCBI Taxonomy" id="4170"/>
    <lineage>
        <taxon>Eukaryota</taxon>
        <taxon>Viridiplantae</taxon>
        <taxon>Streptophyta</taxon>
        <taxon>Embryophyta</taxon>
        <taxon>Tracheophyta</taxon>
        <taxon>Spermatophyta</taxon>
        <taxon>Magnoliopsida</taxon>
        <taxon>eudicotyledons</taxon>
        <taxon>Gunneridae</taxon>
        <taxon>Pentapetalae</taxon>
        <taxon>asterids</taxon>
        <taxon>lamiids</taxon>
        <taxon>Lamiales</taxon>
        <taxon>Orobanchaceae</taxon>
        <taxon>Buchnereae</taxon>
        <taxon>Striga</taxon>
    </lineage>
</organism>
<dbReference type="AlphaFoldDB" id="A0A5A7RCT2"/>
<dbReference type="EMBL" id="BKCP01011848">
    <property type="protein sequence ID" value="GER55485.1"/>
    <property type="molecule type" value="Genomic_DNA"/>
</dbReference>
<protein>
    <submittedName>
        <fullName evidence="2">Alginate lyase</fullName>
    </submittedName>
</protein>
<sequence length="135" mass="15274">MVQGSTWCFTLIRYICVRFECPTGIQHPESFVWENESNFSFSSRESAQTYCNTQSNAQSSRHTTRGSNYASTSHAPTNNDTPSPPEIACPFCVCGVFMKQMNISAIYEKAFQTNGFHQLRNLFVPLFYITSSQKG</sequence>
<reference evidence="3" key="1">
    <citation type="journal article" date="2019" name="Curr. Biol.">
        <title>Genome Sequence of Striga asiatica Provides Insight into the Evolution of Plant Parasitism.</title>
        <authorList>
            <person name="Yoshida S."/>
            <person name="Kim S."/>
            <person name="Wafula E.K."/>
            <person name="Tanskanen J."/>
            <person name="Kim Y.M."/>
            <person name="Honaas L."/>
            <person name="Yang Z."/>
            <person name="Spallek T."/>
            <person name="Conn C.E."/>
            <person name="Ichihashi Y."/>
            <person name="Cheong K."/>
            <person name="Cui S."/>
            <person name="Der J.P."/>
            <person name="Gundlach H."/>
            <person name="Jiao Y."/>
            <person name="Hori C."/>
            <person name="Ishida J.K."/>
            <person name="Kasahara H."/>
            <person name="Kiba T."/>
            <person name="Kim M.S."/>
            <person name="Koo N."/>
            <person name="Laohavisit A."/>
            <person name="Lee Y.H."/>
            <person name="Lumba S."/>
            <person name="McCourt P."/>
            <person name="Mortimer J.C."/>
            <person name="Mutuku J.M."/>
            <person name="Nomura T."/>
            <person name="Sasaki-Sekimoto Y."/>
            <person name="Seto Y."/>
            <person name="Wang Y."/>
            <person name="Wakatake T."/>
            <person name="Sakakibara H."/>
            <person name="Demura T."/>
            <person name="Yamaguchi S."/>
            <person name="Yoneyama K."/>
            <person name="Manabe R.I."/>
            <person name="Nelson D.C."/>
            <person name="Schulman A.H."/>
            <person name="Timko M.P."/>
            <person name="dePamphilis C.W."/>
            <person name="Choi D."/>
            <person name="Shirasu K."/>
        </authorList>
    </citation>
    <scope>NUCLEOTIDE SEQUENCE [LARGE SCALE GENOMIC DNA]</scope>
    <source>
        <strain evidence="3">cv. UVA1</strain>
    </source>
</reference>
<dbReference type="GO" id="GO:0016829">
    <property type="term" value="F:lyase activity"/>
    <property type="evidence" value="ECO:0007669"/>
    <property type="project" value="UniProtKB-KW"/>
</dbReference>
<accession>A0A5A7RCT2</accession>
<comment type="caution">
    <text evidence="2">The sequence shown here is derived from an EMBL/GenBank/DDBJ whole genome shotgun (WGS) entry which is preliminary data.</text>
</comment>
<proteinExistence type="predicted"/>
<keyword evidence="2" id="KW-0456">Lyase</keyword>
<evidence type="ECO:0000313" key="2">
    <source>
        <dbReference type="EMBL" id="GER55485.1"/>
    </source>
</evidence>
<evidence type="ECO:0000256" key="1">
    <source>
        <dbReference type="SAM" id="MobiDB-lite"/>
    </source>
</evidence>
<dbReference type="Proteomes" id="UP000325081">
    <property type="component" value="Unassembled WGS sequence"/>
</dbReference>
<feature type="compositionally biased region" description="Polar residues" evidence="1">
    <location>
        <begin position="53"/>
        <end position="81"/>
    </location>
</feature>
<evidence type="ECO:0000313" key="3">
    <source>
        <dbReference type="Proteomes" id="UP000325081"/>
    </source>
</evidence>